<dbReference type="Proteomes" id="UP000006066">
    <property type="component" value="Segment"/>
</dbReference>
<evidence type="ECO:0000313" key="2">
    <source>
        <dbReference type="Proteomes" id="UP000006066"/>
    </source>
</evidence>
<evidence type="ECO:0000313" key="1">
    <source>
        <dbReference type="EMBL" id="AFL46549.1"/>
    </source>
</evidence>
<gene>
    <name evidence="1" type="ORF">NEPAL_51</name>
</gene>
<accession>I3WU78</accession>
<dbReference type="EMBL" id="JQ698665">
    <property type="protein sequence ID" value="AFL46549.1"/>
    <property type="molecule type" value="Genomic_DNA"/>
</dbReference>
<proteinExistence type="predicted"/>
<organism evidence="1 2">
    <name type="scientific">Mycobacterium phage Nepal</name>
    <dbReference type="NCBI Taxonomy" id="2927981"/>
    <lineage>
        <taxon>Viruses</taxon>
        <taxon>Duplodnaviria</taxon>
        <taxon>Heunggongvirae</taxon>
        <taxon>Uroviricota</taxon>
        <taxon>Caudoviricetes</taxon>
        <taxon>Fromanvirus</taxon>
        <taxon>Fromanvirus nepal</taxon>
    </lineage>
</organism>
<name>I3WU78_9CAUD</name>
<sequence length="56" mass="6286">MTARSGKSDAVALTRNGNVLPYLHFEARSREIPRTELIEVLVEETYAKRSLEPVNG</sequence>
<reference evidence="2" key="1">
    <citation type="submission" date="2012-02" db="EMBL/GenBank/DDBJ databases">
        <authorList>
            <person name="Bajgain P."/>
            <person name="Fisher J.N.B."/>
            <person name="Lunt B.L."/>
            <person name="Sheflo M.A."/>
            <person name="Brighton A.K."/>
            <person name="Adawi E.C."/>
            <person name="Christiansen M.R."/>
            <person name="Ferguson N.C."/>
            <person name="Gardner A.V."/>
            <person name="Irons D.L."/>
            <person name="Jensen J."/>
            <person name="Kennedy A."/>
            <person name="Lloyd J.S."/>
            <person name="Marlow S."/>
            <person name="Mason S.J."/>
            <person name="McCord T.M."/>
            <person name="Merrill B.D."/>
            <person name="Nelson E.P."/>
            <person name="Norton C.S."/>
            <person name="Pettersson S.M."/>
            <person name="Poe D.E."/>
            <person name="Russell R.C."/>
            <person name="Smith T.C."/>
            <person name="Sullivan S."/>
            <person name="Williams K.R."/>
            <person name="Burnett S.H."/>
            <person name="Breakwell D.P."/>
            <person name="Grose J.H."/>
        </authorList>
    </citation>
    <scope>NUCLEOTIDE SEQUENCE [LARGE SCALE GENOMIC DNA]</scope>
</reference>
<keyword evidence="2" id="KW-1185">Reference proteome</keyword>
<protein>
    <submittedName>
        <fullName evidence="1">Putative RDF protein</fullName>
    </submittedName>
</protein>